<keyword evidence="2" id="KW-0813">Transport</keyword>
<dbReference type="PANTHER" id="PTHR30061">
    <property type="entry name" value="MALTOSE-BINDING PERIPLASMIC PROTEIN"/>
    <property type="match status" value="1"/>
</dbReference>
<dbReference type="SUPFAM" id="SSF53850">
    <property type="entry name" value="Periplasmic binding protein-like II"/>
    <property type="match status" value="1"/>
</dbReference>
<dbReference type="Pfam" id="PF13416">
    <property type="entry name" value="SBP_bac_8"/>
    <property type="match status" value="1"/>
</dbReference>
<evidence type="ECO:0000256" key="5">
    <source>
        <dbReference type="SAM" id="MobiDB-lite"/>
    </source>
</evidence>
<protein>
    <submittedName>
        <fullName evidence="6">Arabinogalactan oligomer/maltooligosaccharide transport system substrate-binding protein</fullName>
    </submittedName>
</protein>
<evidence type="ECO:0000256" key="1">
    <source>
        <dbReference type="ARBA" id="ARBA00008520"/>
    </source>
</evidence>
<sequence>MLIRRHTFLAMGAATLAACGGGSTEKKGADSGASDAGGAEGAAPAVPKNADLVIWADEKKAAALQEPAKAWGESQGLTVAVQTVADELQSSFITANQAGNGPDLLLGAHDWIGNLVQNGAVSPVQLPAEAKKALAPVGLDAVTYDGQTYGMPYAVECIALFANKKLTDKPSPATIEELVEAGKAGGAETPLSLPVGEEGDPYAMHPLYTSAGGYLFGEKADGGLNPEDVGVGKDGSVSAGEKMQQLGKEGVLKTSITNDNAISLFTDGKAAYLISGPWALADIKKAKIDFELSPIPGFEGLEEARPFAGVNAFYVASKGKNAAFANQFVNAVAASPDLVEQMFAKNELPPVNLELQKKLADKHPEVVKFAQFAEKAEPMPSIPQMAAVWKPLGIAEANIIGGADPKSSMEGAGKAITDSIAG</sequence>
<dbReference type="GO" id="GO:0015768">
    <property type="term" value="P:maltose transport"/>
    <property type="evidence" value="ECO:0007669"/>
    <property type="project" value="TreeGrafter"/>
</dbReference>
<comment type="caution">
    <text evidence="6">The sequence shown here is derived from an EMBL/GenBank/DDBJ whole genome shotgun (WGS) entry which is preliminary data.</text>
</comment>
<name>A0A839QSG2_9MICO</name>
<proteinExistence type="inferred from homology"/>
<comment type="similarity">
    <text evidence="1">Belongs to the bacterial solute-binding protein 1 family.</text>
</comment>
<evidence type="ECO:0000256" key="4">
    <source>
        <dbReference type="ARBA" id="ARBA00022729"/>
    </source>
</evidence>
<dbReference type="GO" id="GO:0015144">
    <property type="term" value="F:carbohydrate transmembrane transporter activity"/>
    <property type="evidence" value="ECO:0007669"/>
    <property type="project" value="InterPro"/>
</dbReference>
<dbReference type="GO" id="GO:0055052">
    <property type="term" value="C:ATP-binding cassette (ABC) transporter complex, substrate-binding subunit-containing"/>
    <property type="evidence" value="ECO:0007669"/>
    <property type="project" value="TreeGrafter"/>
</dbReference>
<reference evidence="6 7" key="1">
    <citation type="submission" date="2020-08" db="EMBL/GenBank/DDBJ databases">
        <title>Sequencing the genomes of 1000 actinobacteria strains.</title>
        <authorList>
            <person name="Klenk H.-P."/>
        </authorList>
    </citation>
    <scope>NUCLEOTIDE SEQUENCE [LARGE SCALE GENOMIC DNA]</scope>
    <source>
        <strain evidence="6 7">DSM 23040</strain>
    </source>
</reference>
<dbReference type="AlphaFoldDB" id="A0A839QSG2"/>
<dbReference type="RefSeq" id="WP_183375389.1">
    <property type="nucleotide sequence ID" value="NZ_CBCSFZ010000004.1"/>
</dbReference>
<keyword evidence="7" id="KW-1185">Reference proteome</keyword>
<dbReference type="GO" id="GO:1901982">
    <property type="term" value="F:maltose binding"/>
    <property type="evidence" value="ECO:0007669"/>
    <property type="project" value="TreeGrafter"/>
</dbReference>
<evidence type="ECO:0000256" key="2">
    <source>
        <dbReference type="ARBA" id="ARBA00022448"/>
    </source>
</evidence>
<accession>A0A839QSG2</accession>
<evidence type="ECO:0000313" key="7">
    <source>
        <dbReference type="Proteomes" id="UP000568050"/>
    </source>
</evidence>
<feature type="compositionally biased region" description="Low complexity" evidence="5">
    <location>
        <begin position="30"/>
        <end position="44"/>
    </location>
</feature>
<dbReference type="InterPro" id="IPR006060">
    <property type="entry name" value="Maltose/Cyclodextrin-bd"/>
</dbReference>
<evidence type="ECO:0000256" key="3">
    <source>
        <dbReference type="ARBA" id="ARBA00022597"/>
    </source>
</evidence>
<evidence type="ECO:0000313" key="6">
    <source>
        <dbReference type="EMBL" id="MBB3022705.1"/>
    </source>
</evidence>
<keyword evidence="3" id="KW-0762">Sugar transport</keyword>
<dbReference type="Proteomes" id="UP000568050">
    <property type="component" value="Unassembled WGS sequence"/>
</dbReference>
<dbReference type="GO" id="GO:0042956">
    <property type="term" value="P:maltodextrin transmembrane transport"/>
    <property type="evidence" value="ECO:0007669"/>
    <property type="project" value="TreeGrafter"/>
</dbReference>
<dbReference type="CDD" id="cd13586">
    <property type="entry name" value="PBP2_Maltose_binding_like"/>
    <property type="match status" value="1"/>
</dbReference>
<feature type="region of interest" description="Disordered" evidence="5">
    <location>
        <begin position="21"/>
        <end position="44"/>
    </location>
</feature>
<dbReference type="InterPro" id="IPR006059">
    <property type="entry name" value="SBP"/>
</dbReference>
<dbReference type="PRINTS" id="PR00181">
    <property type="entry name" value="MALTOSEBP"/>
</dbReference>
<dbReference type="PROSITE" id="PS51257">
    <property type="entry name" value="PROKAR_LIPOPROTEIN"/>
    <property type="match status" value="1"/>
</dbReference>
<dbReference type="Gene3D" id="3.40.190.10">
    <property type="entry name" value="Periplasmic binding protein-like II"/>
    <property type="match status" value="2"/>
</dbReference>
<dbReference type="PANTHER" id="PTHR30061:SF50">
    <property type="entry name" value="MALTOSE_MALTODEXTRIN-BINDING PERIPLASMIC PROTEIN"/>
    <property type="match status" value="1"/>
</dbReference>
<dbReference type="EMBL" id="JACHWP010000001">
    <property type="protein sequence ID" value="MBB3022705.1"/>
    <property type="molecule type" value="Genomic_DNA"/>
</dbReference>
<gene>
    <name evidence="6" type="ORF">FHX50_000953</name>
</gene>
<keyword evidence="4" id="KW-0732">Signal</keyword>
<organism evidence="6 7">
    <name type="scientific">Helcobacillus massiliensis</name>
    <dbReference type="NCBI Taxonomy" id="521392"/>
    <lineage>
        <taxon>Bacteria</taxon>
        <taxon>Bacillati</taxon>
        <taxon>Actinomycetota</taxon>
        <taxon>Actinomycetes</taxon>
        <taxon>Micrococcales</taxon>
        <taxon>Dermabacteraceae</taxon>
        <taxon>Helcobacillus</taxon>
    </lineage>
</organism>